<dbReference type="Proteomes" id="UP000075840">
    <property type="component" value="Unassembled WGS sequence"/>
</dbReference>
<evidence type="ECO:0000313" key="3">
    <source>
        <dbReference type="Proteomes" id="UP000075840"/>
    </source>
</evidence>
<feature type="region of interest" description="Disordered" evidence="1">
    <location>
        <begin position="1"/>
        <end position="31"/>
    </location>
</feature>
<dbReference type="EMBL" id="APCN01003253">
    <property type="status" value="NOT_ANNOTATED_CDS"/>
    <property type="molecule type" value="Genomic_DNA"/>
</dbReference>
<reference evidence="2" key="1">
    <citation type="submission" date="2022-08" db="UniProtKB">
        <authorList>
            <consortium name="EnsemblMetazoa"/>
        </authorList>
    </citation>
    <scope>IDENTIFICATION</scope>
    <source>
        <strain evidence="2">Dongola</strain>
    </source>
</reference>
<keyword evidence="3" id="KW-1185">Reference proteome</keyword>
<feature type="compositionally biased region" description="Basic and acidic residues" evidence="1">
    <location>
        <begin position="121"/>
        <end position="144"/>
    </location>
</feature>
<evidence type="ECO:0000313" key="2">
    <source>
        <dbReference type="EnsemblMetazoa" id="AARA010182-PA"/>
    </source>
</evidence>
<protein>
    <submittedName>
        <fullName evidence="2">Uncharacterized protein</fullName>
    </submittedName>
</protein>
<sequence length="144" mass="15700">MHLAGATVHSKHLEKSSRSGQIRKVGTRANRHDKSCHHATVCDIRTTGSHRAVQCGDHRVRNCWRSVGFPRAHQLQKRSHDQDAGQAGASSDVPKDGLQGAWLQHGQARSSDGVHVSDGVSGKDADSKRMTLEEHACLSDKQRG</sequence>
<proteinExistence type="predicted"/>
<accession>A0A182I9C2</accession>
<feature type="compositionally biased region" description="Low complexity" evidence="1">
    <location>
        <begin position="110"/>
        <end position="120"/>
    </location>
</feature>
<evidence type="ECO:0000256" key="1">
    <source>
        <dbReference type="SAM" id="MobiDB-lite"/>
    </source>
</evidence>
<dbReference type="VEuPathDB" id="VectorBase:AARA010182"/>
<feature type="region of interest" description="Disordered" evidence="1">
    <location>
        <begin position="72"/>
        <end position="144"/>
    </location>
</feature>
<dbReference type="AlphaFoldDB" id="A0A182I9C2"/>
<name>A0A182I9C2_ANOAR</name>
<organism evidence="2 3">
    <name type="scientific">Anopheles arabiensis</name>
    <name type="common">Mosquito</name>
    <dbReference type="NCBI Taxonomy" id="7173"/>
    <lineage>
        <taxon>Eukaryota</taxon>
        <taxon>Metazoa</taxon>
        <taxon>Ecdysozoa</taxon>
        <taxon>Arthropoda</taxon>
        <taxon>Hexapoda</taxon>
        <taxon>Insecta</taxon>
        <taxon>Pterygota</taxon>
        <taxon>Neoptera</taxon>
        <taxon>Endopterygota</taxon>
        <taxon>Diptera</taxon>
        <taxon>Nematocera</taxon>
        <taxon>Culicoidea</taxon>
        <taxon>Culicidae</taxon>
        <taxon>Anophelinae</taxon>
        <taxon>Anopheles</taxon>
    </lineage>
</organism>
<dbReference type="EnsemblMetazoa" id="AARA010182-RA">
    <property type="protein sequence ID" value="AARA010182-PA"/>
    <property type="gene ID" value="AARA010182"/>
</dbReference>